<gene>
    <name evidence="1" type="ORF">EPI10_010494</name>
</gene>
<reference evidence="2" key="1">
    <citation type="journal article" date="2019" name="Plant Biotechnol. J.">
        <title>Genome sequencing of the Australian wild diploid species Gossypium australe highlights disease resistance and delayed gland morphogenesis.</title>
        <authorList>
            <person name="Cai Y."/>
            <person name="Cai X."/>
            <person name="Wang Q."/>
            <person name="Wang P."/>
            <person name="Zhang Y."/>
            <person name="Cai C."/>
            <person name="Xu Y."/>
            <person name="Wang K."/>
            <person name="Zhou Z."/>
            <person name="Wang C."/>
            <person name="Geng S."/>
            <person name="Li B."/>
            <person name="Dong Q."/>
            <person name="Hou Y."/>
            <person name="Wang H."/>
            <person name="Ai P."/>
            <person name="Liu Z."/>
            <person name="Yi F."/>
            <person name="Sun M."/>
            <person name="An G."/>
            <person name="Cheng J."/>
            <person name="Zhang Y."/>
            <person name="Shi Q."/>
            <person name="Xie Y."/>
            <person name="Shi X."/>
            <person name="Chang Y."/>
            <person name="Huang F."/>
            <person name="Chen Y."/>
            <person name="Hong S."/>
            <person name="Mi L."/>
            <person name="Sun Q."/>
            <person name="Zhang L."/>
            <person name="Zhou B."/>
            <person name="Peng R."/>
            <person name="Zhang X."/>
            <person name="Liu F."/>
        </authorList>
    </citation>
    <scope>NUCLEOTIDE SEQUENCE [LARGE SCALE GENOMIC DNA]</scope>
    <source>
        <strain evidence="2">cv. PA1801</strain>
    </source>
</reference>
<dbReference type="Proteomes" id="UP000325315">
    <property type="component" value="Unassembled WGS sequence"/>
</dbReference>
<sequence>MELLRSVPGMLLWGQNEFTGSVISRIEAYQSIFGAWKRVFSKFGGGFLTTWACAAYRPFTPQCAALKVRVIFLSHCCVTSVRNFVDRTRPREVTAWDTTMSPLFLMVKLCHTSTKSYTVVYLSHTAVSLNHMIMYLSYTGVRRTRTVHMTVCRFKS</sequence>
<dbReference type="AlphaFoldDB" id="A0A5B6W607"/>
<dbReference type="EMBL" id="SMMG02000004">
    <property type="protein sequence ID" value="KAA3476517.1"/>
    <property type="molecule type" value="Genomic_DNA"/>
</dbReference>
<evidence type="ECO:0000313" key="1">
    <source>
        <dbReference type="EMBL" id="KAA3476517.1"/>
    </source>
</evidence>
<proteinExistence type="predicted"/>
<name>A0A5B6W607_9ROSI</name>
<protein>
    <submittedName>
        <fullName evidence="1">Uncharacterized protein</fullName>
    </submittedName>
</protein>
<evidence type="ECO:0000313" key="2">
    <source>
        <dbReference type="Proteomes" id="UP000325315"/>
    </source>
</evidence>
<keyword evidence="2" id="KW-1185">Reference proteome</keyword>
<organism evidence="1 2">
    <name type="scientific">Gossypium australe</name>
    <dbReference type="NCBI Taxonomy" id="47621"/>
    <lineage>
        <taxon>Eukaryota</taxon>
        <taxon>Viridiplantae</taxon>
        <taxon>Streptophyta</taxon>
        <taxon>Embryophyta</taxon>
        <taxon>Tracheophyta</taxon>
        <taxon>Spermatophyta</taxon>
        <taxon>Magnoliopsida</taxon>
        <taxon>eudicotyledons</taxon>
        <taxon>Gunneridae</taxon>
        <taxon>Pentapetalae</taxon>
        <taxon>rosids</taxon>
        <taxon>malvids</taxon>
        <taxon>Malvales</taxon>
        <taxon>Malvaceae</taxon>
        <taxon>Malvoideae</taxon>
        <taxon>Gossypium</taxon>
    </lineage>
</organism>
<comment type="caution">
    <text evidence="1">The sequence shown here is derived from an EMBL/GenBank/DDBJ whole genome shotgun (WGS) entry which is preliminary data.</text>
</comment>
<accession>A0A5B6W607</accession>